<name>A0A318RQ77_WILLI</name>
<reference evidence="1 2" key="1">
    <citation type="submission" date="2018-06" db="EMBL/GenBank/DDBJ databases">
        <title>Genomic Encyclopedia of Type Strains, Phase IV (KMG-IV): sequencing the most valuable type-strain genomes for metagenomic binning, comparative biology and taxonomic classification.</title>
        <authorList>
            <person name="Goeker M."/>
        </authorList>
    </citation>
    <scope>NUCLEOTIDE SEQUENCE [LARGE SCALE GENOMIC DNA]</scope>
    <source>
        <strain evidence="1 2">DSM 45521</strain>
    </source>
</reference>
<comment type="caution">
    <text evidence="1">The sequence shown here is derived from an EMBL/GenBank/DDBJ whole genome shotgun (WGS) entry which is preliminary data.</text>
</comment>
<organism evidence="1 2">
    <name type="scientific">Williamsia limnetica</name>
    <dbReference type="NCBI Taxonomy" id="882452"/>
    <lineage>
        <taxon>Bacteria</taxon>
        <taxon>Bacillati</taxon>
        <taxon>Actinomycetota</taxon>
        <taxon>Actinomycetes</taxon>
        <taxon>Mycobacteriales</taxon>
        <taxon>Nocardiaceae</taxon>
        <taxon>Williamsia</taxon>
    </lineage>
</organism>
<accession>A0A318RQ77</accession>
<evidence type="ECO:0000313" key="1">
    <source>
        <dbReference type="EMBL" id="PYE19246.1"/>
    </source>
</evidence>
<keyword evidence="2" id="KW-1185">Reference proteome</keyword>
<dbReference type="AlphaFoldDB" id="A0A318RQ77"/>
<dbReference type="EMBL" id="QJSP01000003">
    <property type="protein sequence ID" value="PYE19246.1"/>
    <property type="molecule type" value="Genomic_DNA"/>
</dbReference>
<dbReference type="Proteomes" id="UP000247591">
    <property type="component" value="Unassembled WGS sequence"/>
</dbReference>
<sequence>MSAPVSLAKSPVSTETDLDRVYLRSASEASLNREARSTYAALDRGTAQDGDAEYYQALRCELAWRGMAAAHPMFAKI</sequence>
<protein>
    <submittedName>
        <fullName evidence="1">Uncharacterized protein</fullName>
    </submittedName>
</protein>
<proteinExistence type="predicted"/>
<gene>
    <name evidence="1" type="ORF">DFR67_103157</name>
</gene>
<dbReference type="RefSeq" id="WP_110468479.1">
    <property type="nucleotide sequence ID" value="NZ_QJSP01000003.1"/>
</dbReference>
<evidence type="ECO:0000313" key="2">
    <source>
        <dbReference type="Proteomes" id="UP000247591"/>
    </source>
</evidence>